<sequence length="139" mass="15669">MTISLIPNPVNRFHLPLLTQPIIHSCPTSPSPPPPYSLIVISYTVDSKKINSVSYLVPNQISDHYDDILLQGLTDVLKQDISNKYVVCGQANCLTKGFTCPDFDKDKEEKENNRNKKINYCRSFNRLTRREALSVTGAT</sequence>
<evidence type="ECO:0000313" key="1">
    <source>
        <dbReference type="EMBL" id="AYV77067.1"/>
    </source>
</evidence>
<reference evidence="1" key="1">
    <citation type="submission" date="2018-10" db="EMBL/GenBank/DDBJ databases">
        <title>Hidden diversity of soil giant viruses.</title>
        <authorList>
            <person name="Schulz F."/>
            <person name="Alteio L."/>
            <person name="Goudeau D."/>
            <person name="Ryan E.M."/>
            <person name="Malmstrom R.R."/>
            <person name="Blanchard J."/>
            <person name="Woyke T."/>
        </authorList>
    </citation>
    <scope>NUCLEOTIDE SEQUENCE</scope>
    <source>
        <strain evidence="1">BAV1</strain>
    </source>
</reference>
<protein>
    <submittedName>
        <fullName evidence="1">Uncharacterized protein</fullName>
    </submittedName>
</protein>
<gene>
    <name evidence="1" type="ORF">Barrevirus10_13</name>
</gene>
<accession>A0A3G4ZQB1</accession>
<organism evidence="1">
    <name type="scientific">Barrevirus sp</name>
    <dbReference type="NCBI Taxonomy" id="2487763"/>
    <lineage>
        <taxon>Viruses</taxon>
        <taxon>Varidnaviria</taxon>
        <taxon>Bamfordvirae</taxon>
        <taxon>Nucleocytoviricota</taxon>
        <taxon>Megaviricetes</taxon>
        <taxon>Imitervirales</taxon>
        <taxon>Mimiviridae</taxon>
        <taxon>Klosneuvirinae</taxon>
    </lineage>
</organism>
<name>A0A3G4ZQB1_9VIRU</name>
<proteinExistence type="predicted"/>
<dbReference type="EMBL" id="MK072007">
    <property type="protein sequence ID" value="AYV77067.1"/>
    <property type="molecule type" value="Genomic_DNA"/>
</dbReference>